<organism evidence="3 4">
    <name type="scientific">Xanthomonas campestris pv. phaseoli</name>
    <dbReference type="NCBI Taxonomy" id="317013"/>
    <lineage>
        <taxon>Bacteria</taxon>
        <taxon>Pseudomonadati</taxon>
        <taxon>Pseudomonadota</taxon>
        <taxon>Gammaproteobacteria</taxon>
        <taxon>Lysobacterales</taxon>
        <taxon>Lysobacteraceae</taxon>
        <taxon>Xanthomonas</taxon>
    </lineage>
</organism>
<proteinExistence type="predicted"/>
<evidence type="ECO:0000313" key="2">
    <source>
        <dbReference type="EMBL" id="SON83537.1"/>
    </source>
</evidence>
<keyword evidence="5" id="KW-1185">Reference proteome</keyword>
<evidence type="ECO:0000313" key="4">
    <source>
        <dbReference type="Proteomes" id="UP000234166"/>
    </source>
</evidence>
<evidence type="ECO:0000313" key="3">
    <source>
        <dbReference type="EMBL" id="SON90547.1"/>
    </source>
</evidence>
<dbReference type="Proteomes" id="UP000234181">
    <property type="component" value="Unassembled WGS sequence"/>
</dbReference>
<dbReference type="EMBL" id="OCYT01000109">
    <property type="protein sequence ID" value="SON83537.1"/>
    <property type="molecule type" value="Genomic_DNA"/>
</dbReference>
<reference evidence="4 5" key="1">
    <citation type="submission" date="2017-10" db="EMBL/GenBank/DDBJ databases">
        <authorList>
            <person name="Regsiter A."/>
            <person name="William W."/>
        </authorList>
    </citation>
    <scope>NUCLEOTIDE SEQUENCE [LARGE SCALE GENOMIC DNA]</scope>
    <source>
        <strain evidence="2 5">CFBP6984</strain>
        <strain evidence="3 4">CFBP7430</strain>
    </source>
</reference>
<sequence>MGGSHSAHRRRASHAGVRHLRQQDIITVRQAARIEATGRVRARAIAIDTMQNKNPRSSAGVLV</sequence>
<evidence type="ECO:0000313" key="5">
    <source>
        <dbReference type="Proteomes" id="UP000234181"/>
    </source>
</evidence>
<protein>
    <submittedName>
        <fullName evidence="3">Uncharacterized protein</fullName>
    </submittedName>
</protein>
<dbReference type="AlphaFoldDB" id="A0AB38E2K0"/>
<accession>A0AB38E2K0</accession>
<dbReference type="EMBL" id="OCYS01000103">
    <property type="protein sequence ID" value="SON90547.1"/>
    <property type="molecule type" value="Genomic_DNA"/>
</dbReference>
<feature type="region of interest" description="Disordered" evidence="1">
    <location>
        <begin position="1"/>
        <end position="20"/>
    </location>
</feature>
<gene>
    <name evidence="2" type="ORF">XAP6984_520069</name>
    <name evidence="3" type="ORF">XAP7430_480117</name>
</gene>
<comment type="caution">
    <text evidence="3">The sequence shown here is derived from an EMBL/GenBank/DDBJ whole genome shotgun (WGS) entry which is preliminary data.</text>
</comment>
<name>A0AB38E2K0_XANCH</name>
<evidence type="ECO:0000256" key="1">
    <source>
        <dbReference type="SAM" id="MobiDB-lite"/>
    </source>
</evidence>
<dbReference type="Proteomes" id="UP000234166">
    <property type="component" value="Unassembled WGS sequence"/>
</dbReference>